<feature type="transmembrane region" description="Helical" evidence="2">
    <location>
        <begin position="90"/>
        <end position="111"/>
    </location>
</feature>
<evidence type="ECO:0000256" key="1">
    <source>
        <dbReference type="SAM" id="MobiDB-lite"/>
    </source>
</evidence>
<accession>A0ABW4C5J5</accession>
<dbReference type="EMBL" id="JBHTOJ010000044">
    <property type="protein sequence ID" value="MFD1421699.1"/>
    <property type="molecule type" value="Genomic_DNA"/>
</dbReference>
<feature type="region of interest" description="Disordered" evidence="1">
    <location>
        <begin position="32"/>
        <end position="55"/>
    </location>
</feature>
<feature type="transmembrane region" description="Helical" evidence="2">
    <location>
        <begin position="212"/>
        <end position="234"/>
    </location>
</feature>
<dbReference type="InterPro" id="IPR026870">
    <property type="entry name" value="Zinc_ribbon_dom"/>
</dbReference>
<feature type="transmembrane region" description="Helical" evidence="2">
    <location>
        <begin position="246"/>
        <end position="264"/>
    </location>
</feature>
<comment type="caution">
    <text evidence="4">The sequence shown here is derived from an EMBL/GenBank/DDBJ whole genome shotgun (WGS) entry which is preliminary data.</text>
</comment>
<keyword evidence="2" id="KW-1133">Transmembrane helix</keyword>
<evidence type="ECO:0000313" key="4">
    <source>
        <dbReference type="EMBL" id="MFD1421699.1"/>
    </source>
</evidence>
<dbReference type="Pfam" id="PF20214">
    <property type="entry name" value="DUF6574"/>
    <property type="match status" value="1"/>
</dbReference>
<evidence type="ECO:0000259" key="3">
    <source>
        <dbReference type="Pfam" id="PF13240"/>
    </source>
</evidence>
<evidence type="ECO:0000313" key="5">
    <source>
        <dbReference type="Proteomes" id="UP001597188"/>
    </source>
</evidence>
<keyword evidence="2" id="KW-0812">Transmembrane</keyword>
<dbReference type="RefSeq" id="WP_137635719.1">
    <property type="nucleotide sequence ID" value="NZ_BJDL01000025.1"/>
</dbReference>
<feature type="domain" description="Zinc-ribbon" evidence="3">
    <location>
        <begin position="4"/>
        <end position="26"/>
    </location>
</feature>
<dbReference type="Pfam" id="PF13240">
    <property type="entry name" value="Zn_Ribbon_1"/>
    <property type="match status" value="1"/>
</dbReference>
<gene>
    <name evidence="4" type="ORF">ACFQ5L_12190</name>
</gene>
<keyword evidence="2" id="KW-0472">Membrane</keyword>
<feature type="transmembrane region" description="Helical" evidence="2">
    <location>
        <begin position="180"/>
        <end position="200"/>
    </location>
</feature>
<protein>
    <submittedName>
        <fullName evidence="4">DUF6574 domain-containing protein</fullName>
    </submittedName>
</protein>
<proteinExistence type="predicted"/>
<feature type="transmembrane region" description="Helical" evidence="2">
    <location>
        <begin position="140"/>
        <end position="160"/>
    </location>
</feature>
<sequence length="292" mass="32293">MQNYCPNCGEAVDGDTRFCTHCGYDLQQATAESATNTTTNTTQTTTDQPNPAAAPTNDRVAQLQNYSKNYFSWFVESIKHPNTEAPAEKYFGIISMVLSALLLTFAIVAAINRFIKQVNESTASAMVTLKNLSFGLDTKLFIVVVIGVLFYILIGFGASALGDKNGAVNFFDYLNRFGHLTNVGLILNIVLIFSVYTITFNVDSPLTFVKQLAFALVVVAAISMVWQVGYIMAINNSINEKRFDKFYIILIALVVLSLAFYIFARIESENLVLDFAQEFSQNASLGDLFSNF</sequence>
<name>A0ABW4C5J5_9LACO</name>
<evidence type="ECO:0000256" key="2">
    <source>
        <dbReference type="SAM" id="Phobius"/>
    </source>
</evidence>
<keyword evidence="5" id="KW-1185">Reference proteome</keyword>
<dbReference type="Proteomes" id="UP001597188">
    <property type="component" value="Unassembled WGS sequence"/>
</dbReference>
<dbReference type="InterPro" id="IPR046481">
    <property type="entry name" value="DUF6574"/>
</dbReference>
<reference evidence="5" key="1">
    <citation type="journal article" date="2019" name="Int. J. Syst. Evol. Microbiol.">
        <title>The Global Catalogue of Microorganisms (GCM) 10K type strain sequencing project: providing services to taxonomists for standard genome sequencing and annotation.</title>
        <authorList>
            <consortium name="The Broad Institute Genomics Platform"/>
            <consortium name="The Broad Institute Genome Sequencing Center for Infectious Disease"/>
            <person name="Wu L."/>
            <person name="Ma J."/>
        </authorList>
    </citation>
    <scope>NUCLEOTIDE SEQUENCE [LARGE SCALE GENOMIC DNA]</scope>
    <source>
        <strain evidence="5">CCM 8931</strain>
    </source>
</reference>
<organism evidence="4 5">
    <name type="scientific">Lactiplantibacillus songbeiensis</name>
    <dbReference type="NCBI Taxonomy" id="2559920"/>
    <lineage>
        <taxon>Bacteria</taxon>
        <taxon>Bacillati</taxon>
        <taxon>Bacillota</taxon>
        <taxon>Bacilli</taxon>
        <taxon>Lactobacillales</taxon>
        <taxon>Lactobacillaceae</taxon>
        <taxon>Lactiplantibacillus</taxon>
    </lineage>
</organism>